<keyword evidence="5" id="KW-1185">Reference proteome</keyword>
<evidence type="ECO:0000256" key="1">
    <source>
        <dbReference type="ARBA" id="ARBA00005278"/>
    </source>
</evidence>
<keyword evidence="3" id="KW-1133">Transmembrane helix</keyword>
<evidence type="ECO:0000256" key="2">
    <source>
        <dbReference type="ARBA" id="ARBA00023136"/>
    </source>
</evidence>
<feature type="transmembrane region" description="Helical" evidence="3">
    <location>
        <begin position="443"/>
        <end position="464"/>
    </location>
</feature>
<protein>
    <submittedName>
        <fullName evidence="4">Spore germination protein</fullName>
    </submittedName>
</protein>
<evidence type="ECO:0000256" key="3">
    <source>
        <dbReference type="SAM" id="Phobius"/>
    </source>
</evidence>
<accession>A0ABW5PGD9</accession>
<reference evidence="5" key="1">
    <citation type="journal article" date="2019" name="Int. J. Syst. Evol. Microbiol.">
        <title>The Global Catalogue of Microorganisms (GCM) 10K type strain sequencing project: providing services to taxonomists for standard genome sequencing and annotation.</title>
        <authorList>
            <consortium name="The Broad Institute Genomics Platform"/>
            <consortium name="The Broad Institute Genome Sequencing Center for Infectious Disease"/>
            <person name="Wu L."/>
            <person name="Ma J."/>
        </authorList>
    </citation>
    <scope>NUCLEOTIDE SEQUENCE [LARGE SCALE GENOMIC DNA]</scope>
    <source>
        <strain evidence="5">KCTC 3950</strain>
    </source>
</reference>
<dbReference type="RefSeq" id="WP_377603414.1">
    <property type="nucleotide sequence ID" value="NZ_JBHUME010000008.1"/>
</dbReference>
<feature type="transmembrane region" description="Helical" evidence="3">
    <location>
        <begin position="320"/>
        <end position="339"/>
    </location>
</feature>
<dbReference type="Proteomes" id="UP001597541">
    <property type="component" value="Unassembled WGS sequence"/>
</dbReference>
<evidence type="ECO:0000313" key="5">
    <source>
        <dbReference type="Proteomes" id="UP001597541"/>
    </source>
</evidence>
<comment type="similarity">
    <text evidence="1">Belongs to the GerABKA family.</text>
</comment>
<dbReference type="InterPro" id="IPR004995">
    <property type="entry name" value="Spore_Ger"/>
</dbReference>
<dbReference type="PANTHER" id="PTHR22550">
    <property type="entry name" value="SPORE GERMINATION PROTEIN"/>
    <property type="match status" value="1"/>
</dbReference>
<dbReference type="PIRSF" id="PIRSF005690">
    <property type="entry name" value="GerBA"/>
    <property type="match status" value="1"/>
</dbReference>
<sequence>MQWLFKLLKTERTPNRDQKAQVQPPHAPLFSPELREKTERLKARMGDSSDLVTRGLTVQWPPERMMHIEFHYVDGLVDSDLVQKLLIGSVMDRKPPANQPDADPLQLLSDYIINAGQLETVNNEEDALFRLVSGQVLCFVDTIAPGLAIALPGMEDRGVSESKAQTVVRGPQDAFTETLRTNTSLVRRRIKDPRMRVVELSVGTVTKTNVALLYIRGVADEQMVEKVLESIRSIPLESVLEGQYVEEFIRDPRGSLFPTVLNTERPDSVSAALVEGRIAIIVDGTPFVLIVPALFLDFIQSAEDYYQPYIYSNFIRMIRILTLFGSMLAPSFYIAVTTFHQDLLPSQLLFSLAAQREGVPFPAFIEALLMEVTFEILREAGIRMPRTIGQAVSIVGTLVIGQAAVEAGIVSAAMVIVVAITAITSFVMPSYNLSIAIRLSRFLFMAAAASFGIYGIVIGLLILITHLCSLRSQGIPYMAPYAPKNKKETTDALFRIPFSSKNRQNPKGGLK</sequence>
<keyword evidence="2 3" id="KW-0472">Membrane</keyword>
<evidence type="ECO:0000313" key="4">
    <source>
        <dbReference type="EMBL" id="MFD2613417.1"/>
    </source>
</evidence>
<feature type="transmembrane region" description="Helical" evidence="3">
    <location>
        <begin position="278"/>
        <end position="299"/>
    </location>
</feature>
<gene>
    <name evidence="4" type="ORF">ACFSUF_13380</name>
</gene>
<proteinExistence type="inferred from homology"/>
<dbReference type="EMBL" id="JBHUME010000008">
    <property type="protein sequence ID" value="MFD2613417.1"/>
    <property type="molecule type" value="Genomic_DNA"/>
</dbReference>
<name>A0ABW5PGD9_9BACL</name>
<keyword evidence="3" id="KW-0812">Transmembrane</keyword>
<dbReference type="InterPro" id="IPR050768">
    <property type="entry name" value="UPF0353/GerABKA_families"/>
</dbReference>
<organism evidence="4 5">
    <name type="scientific">Paenibacillus gansuensis</name>
    <dbReference type="NCBI Taxonomy" id="306542"/>
    <lineage>
        <taxon>Bacteria</taxon>
        <taxon>Bacillati</taxon>
        <taxon>Bacillota</taxon>
        <taxon>Bacilli</taxon>
        <taxon>Bacillales</taxon>
        <taxon>Paenibacillaceae</taxon>
        <taxon>Paenibacillus</taxon>
    </lineage>
</organism>
<comment type="caution">
    <text evidence="4">The sequence shown here is derived from an EMBL/GenBank/DDBJ whole genome shotgun (WGS) entry which is preliminary data.</text>
</comment>
<dbReference type="Pfam" id="PF03323">
    <property type="entry name" value="GerA"/>
    <property type="match status" value="1"/>
</dbReference>
<feature type="transmembrane region" description="Helical" evidence="3">
    <location>
        <begin position="411"/>
        <end position="431"/>
    </location>
</feature>
<dbReference type="PANTHER" id="PTHR22550:SF5">
    <property type="entry name" value="LEUCINE ZIPPER PROTEIN 4"/>
    <property type="match status" value="1"/>
</dbReference>